<keyword evidence="2" id="KW-1185">Reference proteome</keyword>
<evidence type="ECO:0000313" key="2">
    <source>
        <dbReference type="Proteomes" id="UP000831701"/>
    </source>
</evidence>
<dbReference type="EMBL" id="CM041543">
    <property type="protein sequence ID" value="KAI3363940.1"/>
    <property type="molecule type" value="Genomic_DNA"/>
</dbReference>
<reference evidence="1" key="1">
    <citation type="submission" date="2022-04" db="EMBL/GenBank/DDBJ databases">
        <title>Jade perch genome.</title>
        <authorList>
            <person name="Chao B."/>
        </authorList>
    </citation>
    <scope>NUCLEOTIDE SEQUENCE</scope>
    <source>
        <strain evidence="1">CB-2022</strain>
    </source>
</reference>
<protein>
    <submittedName>
        <fullName evidence="1">Uncharacterized protein</fullName>
    </submittedName>
</protein>
<gene>
    <name evidence="1" type="ORF">L3Q82_001541</name>
</gene>
<accession>A0ACB8W8E0</accession>
<evidence type="ECO:0000313" key="1">
    <source>
        <dbReference type="EMBL" id="KAI3363940.1"/>
    </source>
</evidence>
<sequence length="94" mass="10671">METLTQGTKDSLWQSERASNQTGSVKLWTRLKQTNTVGTQIKRWTPDTESILQDCFAQTDWDVFKAAAIQEDSSINIELYAEYVTDYISSALTT</sequence>
<name>A0ACB8W8E0_9TELE</name>
<proteinExistence type="predicted"/>
<comment type="caution">
    <text evidence="1">The sequence shown here is derived from an EMBL/GenBank/DDBJ whole genome shotgun (WGS) entry which is preliminary data.</text>
</comment>
<dbReference type="Proteomes" id="UP000831701">
    <property type="component" value="Chromosome 13"/>
</dbReference>
<organism evidence="1 2">
    <name type="scientific">Scortum barcoo</name>
    <name type="common">barcoo grunter</name>
    <dbReference type="NCBI Taxonomy" id="214431"/>
    <lineage>
        <taxon>Eukaryota</taxon>
        <taxon>Metazoa</taxon>
        <taxon>Chordata</taxon>
        <taxon>Craniata</taxon>
        <taxon>Vertebrata</taxon>
        <taxon>Euteleostomi</taxon>
        <taxon>Actinopterygii</taxon>
        <taxon>Neopterygii</taxon>
        <taxon>Teleostei</taxon>
        <taxon>Neoteleostei</taxon>
        <taxon>Acanthomorphata</taxon>
        <taxon>Eupercaria</taxon>
        <taxon>Centrarchiformes</taxon>
        <taxon>Terapontoidei</taxon>
        <taxon>Terapontidae</taxon>
        <taxon>Scortum</taxon>
    </lineage>
</organism>